<feature type="domain" description="Bud22" evidence="3">
    <location>
        <begin position="316"/>
        <end position="574"/>
    </location>
</feature>
<feature type="domain" description="Bud22" evidence="3">
    <location>
        <begin position="39"/>
        <end position="296"/>
    </location>
</feature>
<feature type="compositionally biased region" description="Basic residues" evidence="2">
    <location>
        <begin position="447"/>
        <end position="456"/>
    </location>
</feature>
<dbReference type="PANTHER" id="PTHR23325:SF1">
    <property type="entry name" value="SERUM RESPONSE FACTOR-BINDING PROTEIN 1"/>
    <property type="match status" value="1"/>
</dbReference>
<dbReference type="InterPro" id="IPR037393">
    <property type="entry name" value="Bud22/SRFB1"/>
</dbReference>
<dbReference type="Pfam" id="PF09073">
    <property type="entry name" value="BUD22"/>
    <property type="match status" value="2"/>
</dbReference>
<reference evidence="4 5" key="1">
    <citation type="journal article" date="2011" name="Proc. Natl. Acad. Sci. U.S.A.">
        <title>Genome and transcriptome analyses of the mountain pine beetle-fungal symbiont Grosmannia clavigera, a lodgepole pine pathogen.</title>
        <authorList>
            <person name="DiGuistini S."/>
            <person name="Wang Y."/>
            <person name="Liao N.Y."/>
            <person name="Taylor G."/>
            <person name="Tanguay P."/>
            <person name="Feau N."/>
            <person name="Henrissat B."/>
            <person name="Chan S.K."/>
            <person name="Hesse-Orce U."/>
            <person name="Alamouti S.M."/>
            <person name="Tsui C.K.M."/>
            <person name="Docking R.T."/>
            <person name="Levasseur A."/>
            <person name="Haridas S."/>
            <person name="Robertson G."/>
            <person name="Birol I."/>
            <person name="Holt R.A."/>
            <person name="Marra M.A."/>
            <person name="Hamelin R.C."/>
            <person name="Hirst M."/>
            <person name="Jones S.J.M."/>
            <person name="Bohlmann J."/>
            <person name="Breuil C."/>
        </authorList>
    </citation>
    <scope>NUCLEOTIDE SEQUENCE [LARGE SCALE GENOMIC DNA]</scope>
    <source>
        <strain evidence="5">kw1407 / UAMH 11150</strain>
    </source>
</reference>
<dbReference type="GO" id="GO:0030490">
    <property type="term" value="P:maturation of SSU-rRNA"/>
    <property type="evidence" value="ECO:0007669"/>
    <property type="project" value="TreeGrafter"/>
</dbReference>
<dbReference type="InParanoid" id="F0XQI9"/>
<dbReference type="AlphaFoldDB" id="F0XQI9"/>
<feature type="compositionally biased region" description="Basic and acidic residues" evidence="2">
    <location>
        <begin position="272"/>
        <end position="281"/>
    </location>
</feature>
<dbReference type="RefSeq" id="XP_014170043.1">
    <property type="nucleotide sequence ID" value="XM_014314568.1"/>
</dbReference>
<evidence type="ECO:0000259" key="3">
    <source>
        <dbReference type="Pfam" id="PF09073"/>
    </source>
</evidence>
<accession>F0XQI9</accession>
<proteinExistence type="predicted"/>
<evidence type="ECO:0000313" key="4">
    <source>
        <dbReference type="EMBL" id="EFX00561.1"/>
    </source>
</evidence>
<dbReference type="EMBL" id="GL629801">
    <property type="protein sequence ID" value="EFX00561.1"/>
    <property type="molecule type" value="Genomic_DNA"/>
</dbReference>
<feature type="compositionally biased region" description="Basic and acidic residues" evidence="2">
    <location>
        <begin position="207"/>
        <end position="220"/>
    </location>
</feature>
<feature type="compositionally biased region" description="Basic residues" evidence="2">
    <location>
        <begin position="74"/>
        <end position="83"/>
    </location>
</feature>
<feature type="compositionally biased region" description="Basic and acidic residues" evidence="2">
    <location>
        <begin position="89"/>
        <end position="98"/>
    </location>
</feature>
<dbReference type="GO" id="GO:0030686">
    <property type="term" value="C:90S preribosome"/>
    <property type="evidence" value="ECO:0007669"/>
    <property type="project" value="TreeGrafter"/>
</dbReference>
<keyword evidence="1" id="KW-0175">Coiled coil</keyword>
<feature type="compositionally biased region" description="Basic and acidic residues" evidence="2">
    <location>
        <begin position="533"/>
        <end position="545"/>
    </location>
</feature>
<feature type="compositionally biased region" description="Acidic residues" evidence="2">
    <location>
        <begin position="313"/>
        <end position="346"/>
    </location>
</feature>
<dbReference type="GO" id="GO:0005634">
    <property type="term" value="C:nucleus"/>
    <property type="evidence" value="ECO:0007669"/>
    <property type="project" value="TreeGrafter"/>
</dbReference>
<sequence length="574" mass="63277">MPKRKLTVAKQQEKKLRKRREKVRKLPVPRPEIAVKRFERGLQDVLRALKKAKSFERQRLAKRIITETKASEKWKKKQAKRKSGSTAADGKDGDRPDGAAQKIERLQREMQVLKILDLEVAARVHLANCMLRTKDIVEAPGPLAAHLQAIAELPTDKKQRGDAADVHNVTSALYNRTDVREKVSKAVTGVCLLLCVPIPERYQREEWTKEERKNIKSGKADDDDDELEIIDGTSDEDESDSVSGEDEAEAEKEEKEGGEEEGDDAEPDTDAEERALDRFEARLGGLSEDDDSEDEDLETLRAKYKKALAEGPVEADESEEDEEDEEDLEMSEEDEEGIEEGVDFYVDEGPSRKIGVASSESGSDEDDLESDSDSDSDSDGTDDSDEDAVEPPRKRRATAVLPAKDNRAAAADSRFLPTLMGGYVSDGGSSDGGRRDDDDAAATRMLAQRKNRRGQRARQAIWEKKYKEQARHVKEAGQAQAGSAKTGWDAKRGAVGADEGPRWLRRKLGRQTGGGGGAKKTGDMTAAAAATGSRKETKRSKDDAGPLHPSWEAAKAAKEKAQTATFTGKKITFD</sequence>
<evidence type="ECO:0000256" key="1">
    <source>
        <dbReference type="ARBA" id="ARBA00023054"/>
    </source>
</evidence>
<feature type="region of interest" description="Disordered" evidence="2">
    <location>
        <begin position="207"/>
        <end position="574"/>
    </location>
</feature>
<feature type="region of interest" description="Disordered" evidence="2">
    <location>
        <begin position="1"/>
        <end position="28"/>
    </location>
</feature>
<dbReference type="GeneID" id="25981121"/>
<feature type="region of interest" description="Disordered" evidence="2">
    <location>
        <begin position="66"/>
        <end position="98"/>
    </location>
</feature>
<feature type="compositionally biased region" description="Basic residues" evidence="2">
    <location>
        <begin position="15"/>
        <end position="27"/>
    </location>
</feature>
<dbReference type="Proteomes" id="UP000007796">
    <property type="component" value="Unassembled WGS sequence"/>
</dbReference>
<protein>
    <submittedName>
        <fullName evidence="4">Cellular morphogenesis protein</fullName>
    </submittedName>
</protein>
<feature type="compositionally biased region" description="Basic and acidic residues" evidence="2">
    <location>
        <begin position="461"/>
        <end position="475"/>
    </location>
</feature>
<dbReference type="OrthoDB" id="3364872at2759"/>
<dbReference type="PANTHER" id="PTHR23325">
    <property type="entry name" value="SERUM RESPONSE FACTOR-BINDING"/>
    <property type="match status" value="1"/>
</dbReference>
<dbReference type="STRING" id="655863.F0XQI9"/>
<dbReference type="eggNOG" id="ENOG502S6Z4">
    <property type="taxonomic scope" value="Eukaryota"/>
</dbReference>
<evidence type="ECO:0000256" key="2">
    <source>
        <dbReference type="SAM" id="MobiDB-lite"/>
    </source>
</evidence>
<dbReference type="InterPro" id="IPR015158">
    <property type="entry name" value="Bud22_dom"/>
</dbReference>
<gene>
    <name evidence="4" type="ORF">CMQ_7563</name>
</gene>
<feature type="compositionally biased region" description="Acidic residues" evidence="2">
    <location>
        <begin position="221"/>
        <end position="271"/>
    </location>
</feature>
<name>F0XQI9_GROCL</name>
<feature type="compositionally biased region" description="Acidic residues" evidence="2">
    <location>
        <begin position="362"/>
        <end position="389"/>
    </location>
</feature>
<organism evidence="5">
    <name type="scientific">Grosmannia clavigera (strain kw1407 / UAMH 11150)</name>
    <name type="common">Blue stain fungus</name>
    <name type="synonym">Graphiocladiella clavigera</name>
    <dbReference type="NCBI Taxonomy" id="655863"/>
    <lineage>
        <taxon>Eukaryota</taxon>
        <taxon>Fungi</taxon>
        <taxon>Dikarya</taxon>
        <taxon>Ascomycota</taxon>
        <taxon>Pezizomycotina</taxon>
        <taxon>Sordariomycetes</taxon>
        <taxon>Sordariomycetidae</taxon>
        <taxon>Ophiostomatales</taxon>
        <taxon>Ophiostomataceae</taxon>
        <taxon>Leptographium</taxon>
    </lineage>
</organism>
<feature type="compositionally biased region" description="Low complexity" evidence="2">
    <location>
        <begin position="523"/>
        <end position="532"/>
    </location>
</feature>
<keyword evidence="5" id="KW-1185">Reference proteome</keyword>
<evidence type="ECO:0000313" key="5">
    <source>
        <dbReference type="Proteomes" id="UP000007796"/>
    </source>
</evidence>
<dbReference type="HOGENOM" id="CLU_029647_0_0_1"/>
<feature type="compositionally biased region" description="Acidic residues" evidence="2">
    <location>
        <begin position="287"/>
        <end position="297"/>
    </location>
</feature>